<keyword evidence="2" id="KW-0812">Transmembrane</keyword>
<feature type="region of interest" description="Disordered" evidence="1">
    <location>
        <begin position="525"/>
        <end position="555"/>
    </location>
</feature>
<organism evidence="5 6">
    <name type="scientific">Lacrimispora amygdalina</name>
    <dbReference type="NCBI Taxonomy" id="253257"/>
    <lineage>
        <taxon>Bacteria</taxon>
        <taxon>Bacillati</taxon>
        <taxon>Bacillota</taxon>
        <taxon>Clostridia</taxon>
        <taxon>Lachnospirales</taxon>
        <taxon>Lachnospiraceae</taxon>
        <taxon>Lacrimispora</taxon>
    </lineage>
</organism>
<evidence type="ECO:0000259" key="4">
    <source>
        <dbReference type="Pfam" id="PF09972"/>
    </source>
</evidence>
<feature type="chain" id="PRO_5017832841" evidence="3">
    <location>
        <begin position="29"/>
        <end position="555"/>
    </location>
</feature>
<proteinExistence type="predicted"/>
<comment type="caution">
    <text evidence="5">The sequence shown here is derived from an EMBL/GenBank/DDBJ whole genome shotgun (WGS) entry which is preliminary data.</text>
</comment>
<dbReference type="InterPro" id="IPR018702">
    <property type="entry name" value="DUF2207"/>
</dbReference>
<evidence type="ECO:0000256" key="3">
    <source>
        <dbReference type="SAM" id="SignalP"/>
    </source>
</evidence>
<reference evidence="5 6" key="1">
    <citation type="submission" date="2018-07" db="EMBL/GenBank/DDBJ databases">
        <title>New species, Clostridium PI-S10-A1B.</title>
        <authorList>
            <person name="Krishna G."/>
            <person name="Summeta K."/>
            <person name="Shikha S."/>
            <person name="Prabhu P.B."/>
            <person name="Suresh K."/>
        </authorList>
    </citation>
    <scope>NUCLEOTIDE SEQUENCE [LARGE SCALE GENOMIC DNA]</scope>
    <source>
        <strain evidence="5 6">PI-S10-A1B</strain>
    </source>
</reference>
<dbReference type="OrthoDB" id="46834at2"/>
<feature type="transmembrane region" description="Helical" evidence="2">
    <location>
        <begin position="251"/>
        <end position="274"/>
    </location>
</feature>
<protein>
    <submittedName>
        <fullName evidence="5">DUF2207 domain-containing protein</fullName>
    </submittedName>
</protein>
<dbReference type="EMBL" id="QOHO01000071">
    <property type="protein sequence ID" value="RFZ76941.1"/>
    <property type="molecule type" value="Genomic_DNA"/>
</dbReference>
<dbReference type="Proteomes" id="UP000260680">
    <property type="component" value="Unassembled WGS sequence"/>
</dbReference>
<evidence type="ECO:0000313" key="5">
    <source>
        <dbReference type="EMBL" id="RFZ76941.1"/>
    </source>
</evidence>
<gene>
    <name evidence="5" type="ORF">DS742_20920</name>
</gene>
<dbReference type="Pfam" id="PF09972">
    <property type="entry name" value="DUF2207"/>
    <property type="match status" value="1"/>
</dbReference>
<evidence type="ECO:0000256" key="2">
    <source>
        <dbReference type="SAM" id="Phobius"/>
    </source>
</evidence>
<feature type="domain" description="DUF2207" evidence="4">
    <location>
        <begin position="33"/>
        <end position="217"/>
    </location>
</feature>
<name>A0A3E2N7S7_9FIRM</name>
<keyword evidence="2" id="KW-0472">Membrane</keyword>
<dbReference type="AlphaFoldDB" id="A0A3E2N7S7"/>
<dbReference type="RefSeq" id="WP_117418907.1">
    <property type="nucleotide sequence ID" value="NZ_QOHO01000071.1"/>
</dbReference>
<feature type="signal peptide" evidence="3">
    <location>
        <begin position="1"/>
        <end position="28"/>
    </location>
</feature>
<sequence length="555" mass="61671">MKIKQKKLLIFFALLAVLFILESVVSFAAEDAIPSINIDVMLQNDGSAVITEIWDVRGVSSGTEYYKALYNMDGMSVHSFLVSDESGKQYKTLDNWDTKRTREEKSGTCGILKTSRGYELCWGIGNYGNHQYTIQYTIEGLVKDYGDYAGFYHQFISELSSAPGSAYIKIRKPDTQLTEDNARIWGYGFKGEVKMNNDGSLTAFSSEALGKSDYANVLCRFDRSLFPTAQKADMTFEKLQKKADNDNSDTVMYIIFAILGAAIIMAIIPIVFFYSRYKLADGTVIRLPSMKQINANWSIPFDGSIPAVYSAMKLIRKGISLENLMGAYLIRWQEKGYIRMEKRENTNGRKLKEEEAIVFTQTQPQGPSVEYTLYMIFFSESDENNILWTSDIGNRSEEFYKKLTAWESRVKLEGDHELMDLNAAAADLKSALRFTASGFEQAVRILGFQKYLMDMGGQSNGQTSQGTLWGDYLVFATLFQIGERVLQHMKALDPEHFDSFAGTYGCNSYNMIYLMTMTHHISSAASPASNTAGTGGGVSSGGGGGFSGGGGGGSR</sequence>
<feature type="compositionally biased region" description="Gly residues" evidence="1">
    <location>
        <begin position="533"/>
        <end position="555"/>
    </location>
</feature>
<keyword evidence="3" id="KW-0732">Signal</keyword>
<evidence type="ECO:0000313" key="6">
    <source>
        <dbReference type="Proteomes" id="UP000260680"/>
    </source>
</evidence>
<evidence type="ECO:0000256" key="1">
    <source>
        <dbReference type="SAM" id="MobiDB-lite"/>
    </source>
</evidence>
<keyword evidence="2" id="KW-1133">Transmembrane helix</keyword>
<accession>A0A3E2N7S7</accession>